<gene>
    <name evidence="1" type="primary">79</name>
    <name evidence="1" type="ORF">000TH010_79</name>
</gene>
<dbReference type="KEGG" id="vg:77850614"/>
<evidence type="ECO:0000313" key="1">
    <source>
        <dbReference type="EMBL" id="QFR56292.1"/>
    </source>
</evidence>
<organism evidence="1 2">
    <name type="scientific">Bacillus phage 000TH010</name>
    <dbReference type="NCBI Taxonomy" id="2601652"/>
    <lineage>
        <taxon>Viruses</taxon>
        <taxon>Duplodnaviria</taxon>
        <taxon>Heunggongvirae</taxon>
        <taxon>Uroviricota</taxon>
        <taxon>Caudoviricetes</taxon>
        <taxon>Trautnerviridae</taxon>
        <taxon>Polsinellivirinae</taxon>
        <taxon>Rivavirus</taxon>
        <taxon>Rivavirus rv000TH010</taxon>
    </lineage>
</organism>
<evidence type="ECO:0000313" key="2">
    <source>
        <dbReference type="Proteomes" id="UP000325623"/>
    </source>
</evidence>
<dbReference type="Proteomes" id="UP000325623">
    <property type="component" value="Segment"/>
</dbReference>
<accession>A0A5P8PHT7</accession>
<sequence length="52" mass="5665">MSEIVPCIKCGKMTDADVTICCSGYMCGCMGFPIHPPLCEECEKNFLEEGAE</sequence>
<name>A0A5P8PHT7_9CAUD</name>
<protein>
    <submittedName>
        <fullName evidence="1">Uncharacterized protein</fullName>
    </submittedName>
</protein>
<dbReference type="EMBL" id="MN176219">
    <property type="protein sequence ID" value="QFR56292.1"/>
    <property type="molecule type" value="Genomic_DNA"/>
</dbReference>
<proteinExistence type="predicted"/>
<dbReference type="GeneID" id="77850614"/>
<dbReference type="RefSeq" id="YP_010644390.1">
    <property type="nucleotide sequence ID" value="NC_070624.1"/>
</dbReference>
<keyword evidence="2" id="KW-1185">Reference proteome</keyword>
<reference evidence="1 2" key="1">
    <citation type="submission" date="2019-07" db="EMBL/GenBank/DDBJ databases">
        <authorList>
            <person name="Tomko B.E."/>
            <person name="Krukonis G.P."/>
            <person name="Delesalle V.A."/>
        </authorList>
    </citation>
    <scope>NUCLEOTIDE SEQUENCE [LARGE SCALE GENOMIC DNA]</scope>
</reference>